<evidence type="ECO:0000256" key="3">
    <source>
        <dbReference type="ARBA" id="ARBA00022692"/>
    </source>
</evidence>
<keyword evidence="9" id="KW-1185">Reference proteome</keyword>
<reference evidence="9" key="1">
    <citation type="submission" date="2013-09" db="EMBL/GenBank/DDBJ databases">
        <title>The Genome Sequence of Anopheles maculatus species B.</title>
        <authorList>
            <consortium name="The Broad Institute Genomics Platform"/>
            <person name="Neafsey D.E."/>
            <person name="Besansky N."/>
            <person name="Howell P."/>
            <person name="Walton C."/>
            <person name="Young S.K."/>
            <person name="Zeng Q."/>
            <person name="Gargeya S."/>
            <person name="Fitzgerald M."/>
            <person name="Haas B."/>
            <person name="Abouelleil A."/>
            <person name="Allen A.W."/>
            <person name="Alvarado L."/>
            <person name="Arachchi H.M."/>
            <person name="Berlin A.M."/>
            <person name="Chapman S.B."/>
            <person name="Gainer-Dewar J."/>
            <person name="Goldberg J."/>
            <person name="Griggs A."/>
            <person name="Gujja S."/>
            <person name="Hansen M."/>
            <person name="Howarth C."/>
            <person name="Imamovic A."/>
            <person name="Ireland A."/>
            <person name="Larimer J."/>
            <person name="McCowan C."/>
            <person name="Murphy C."/>
            <person name="Pearson M."/>
            <person name="Poon T.W."/>
            <person name="Priest M."/>
            <person name="Roberts A."/>
            <person name="Saif S."/>
            <person name="Shea T."/>
            <person name="Sisk P."/>
            <person name="Sykes S."/>
            <person name="Wortman J."/>
            <person name="Nusbaum C."/>
            <person name="Birren B."/>
        </authorList>
    </citation>
    <scope>NUCLEOTIDE SEQUENCE [LARGE SCALE GENOMIC DNA]</scope>
    <source>
        <strain evidence="9">maculatus3</strain>
    </source>
</reference>
<reference evidence="8" key="2">
    <citation type="submission" date="2020-05" db="UniProtKB">
        <authorList>
            <consortium name="EnsemblMetazoa"/>
        </authorList>
    </citation>
    <scope>IDENTIFICATION</scope>
    <source>
        <strain evidence="8">maculatus3</strain>
    </source>
</reference>
<dbReference type="VEuPathDB" id="VectorBase:AMAM013429"/>
<dbReference type="PANTHER" id="PTHR43124">
    <property type="entry name" value="PURINE EFFLUX PUMP PBUE"/>
    <property type="match status" value="1"/>
</dbReference>
<feature type="transmembrane region" description="Helical" evidence="6">
    <location>
        <begin position="121"/>
        <end position="140"/>
    </location>
</feature>
<dbReference type="Proteomes" id="UP000075901">
    <property type="component" value="Unassembled WGS sequence"/>
</dbReference>
<dbReference type="SUPFAM" id="SSF103473">
    <property type="entry name" value="MFS general substrate transporter"/>
    <property type="match status" value="1"/>
</dbReference>
<feature type="transmembrane region" description="Helical" evidence="6">
    <location>
        <begin position="146"/>
        <end position="168"/>
    </location>
</feature>
<proteinExistence type="predicted"/>
<evidence type="ECO:0000313" key="8">
    <source>
        <dbReference type="EnsemblMetazoa" id="AMAM013429-PA"/>
    </source>
</evidence>
<dbReference type="GO" id="GO:0005886">
    <property type="term" value="C:plasma membrane"/>
    <property type="evidence" value="ECO:0007669"/>
    <property type="project" value="UniProtKB-SubCell"/>
</dbReference>
<evidence type="ECO:0000313" key="9">
    <source>
        <dbReference type="Proteomes" id="UP000075901"/>
    </source>
</evidence>
<dbReference type="InterPro" id="IPR050189">
    <property type="entry name" value="MFS_Efflux_Transporters"/>
</dbReference>
<dbReference type="GO" id="GO:0022857">
    <property type="term" value="F:transmembrane transporter activity"/>
    <property type="evidence" value="ECO:0007669"/>
    <property type="project" value="InterPro"/>
</dbReference>
<feature type="transmembrane region" description="Helical" evidence="6">
    <location>
        <begin position="91"/>
        <end position="114"/>
    </location>
</feature>
<keyword evidence="3 6" id="KW-0812">Transmembrane</keyword>
<dbReference type="EnsemblMetazoa" id="AMAM013429-RA">
    <property type="protein sequence ID" value="AMAM013429-PA"/>
    <property type="gene ID" value="AMAM013429"/>
</dbReference>
<evidence type="ECO:0000256" key="6">
    <source>
        <dbReference type="SAM" id="Phobius"/>
    </source>
</evidence>
<evidence type="ECO:0000256" key="4">
    <source>
        <dbReference type="ARBA" id="ARBA00022989"/>
    </source>
</evidence>
<keyword evidence="2" id="KW-1003">Cell membrane</keyword>
<dbReference type="InterPro" id="IPR011701">
    <property type="entry name" value="MFS"/>
</dbReference>
<evidence type="ECO:0000256" key="1">
    <source>
        <dbReference type="ARBA" id="ARBA00004651"/>
    </source>
</evidence>
<dbReference type="Gene3D" id="1.20.1250.20">
    <property type="entry name" value="MFS general substrate transporter like domains"/>
    <property type="match status" value="1"/>
</dbReference>
<dbReference type="AlphaFoldDB" id="A0A182SU31"/>
<keyword evidence="5 6" id="KW-0472">Membrane</keyword>
<evidence type="ECO:0000259" key="7">
    <source>
        <dbReference type="PROSITE" id="PS50850"/>
    </source>
</evidence>
<dbReference type="InterPro" id="IPR020846">
    <property type="entry name" value="MFS_dom"/>
</dbReference>
<organism evidence="8 9">
    <name type="scientific">Anopheles maculatus</name>
    <dbReference type="NCBI Taxonomy" id="74869"/>
    <lineage>
        <taxon>Eukaryota</taxon>
        <taxon>Metazoa</taxon>
        <taxon>Ecdysozoa</taxon>
        <taxon>Arthropoda</taxon>
        <taxon>Hexapoda</taxon>
        <taxon>Insecta</taxon>
        <taxon>Pterygota</taxon>
        <taxon>Neoptera</taxon>
        <taxon>Endopterygota</taxon>
        <taxon>Diptera</taxon>
        <taxon>Nematocera</taxon>
        <taxon>Culicoidea</taxon>
        <taxon>Culicidae</taxon>
        <taxon>Anophelinae</taxon>
        <taxon>Anopheles</taxon>
        <taxon>Anopheles maculatus group</taxon>
    </lineage>
</organism>
<dbReference type="PROSITE" id="PS50850">
    <property type="entry name" value="MFS"/>
    <property type="match status" value="1"/>
</dbReference>
<name>A0A182SU31_9DIPT</name>
<evidence type="ECO:0000256" key="2">
    <source>
        <dbReference type="ARBA" id="ARBA00022475"/>
    </source>
</evidence>
<keyword evidence="4 6" id="KW-1133">Transmembrane helix</keyword>
<dbReference type="InterPro" id="IPR036259">
    <property type="entry name" value="MFS_trans_sf"/>
</dbReference>
<protein>
    <recommendedName>
        <fullName evidence="7">Major facilitator superfamily (MFS) profile domain-containing protein</fullName>
    </recommendedName>
</protein>
<comment type="subcellular location">
    <subcellularLocation>
        <location evidence="1">Cell membrane</location>
        <topology evidence="1">Multi-pass membrane protein</topology>
    </subcellularLocation>
</comment>
<accession>A0A182SU31</accession>
<dbReference type="PANTHER" id="PTHR43124:SF4">
    <property type="entry name" value="SUGAR EFFLUX TRANSPORTER"/>
    <property type="match status" value="1"/>
</dbReference>
<evidence type="ECO:0000256" key="5">
    <source>
        <dbReference type="ARBA" id="ARBA00023136"/>
    </source>
</evidence>
<feature type="domain" description="Major facilitator superfamily (MFS) profile" evidence="7">
    <location>
        <begin position="55"/>
        <end position="180"/>
    </location>
</feature>
<dbReference type="Pfam" id="PF07690">
    <property type="entry name" value="MFS_1"/>
    <property type="match status" value="1"/>
</dbReference>
<sequence length="180" mass="20075">MYQTRSLELNHIVSEAKLYMRVRDNVSTDIHQIMDAAYQFRISKTCNQIRTDLTKALVERVVAFIFNTTEFIPVGLLSDIAQSFEMQTEQVGLIITIYAWIVAVASLICMLLTSKIERRKLLIGVFALFIASHVLTAVAWNFTTLVISRAGVALAHSVFWSITASLAIRVAPAGKKAQAL</sequence>